<evidence type="ECO:0000256" key="3">
    <source>
        <dbReference type="ARBA" id="ARBA00022827"/>
    </source>
</evidence>
<evidence type="ECO:0000256" key="2">
    <source>
        <dbReference type="ARBA" id="ARBA00022630"/>
    </source>
</evidence>
<dbReference type="InterPro" id="IPR016164">
    <property type="entry name" value="FAD-linked_Oxase-like_C"/>
</dbReference>
<dbReference type="InterPro" id="IPR004113">
    <property type="entry name" value="FAD-bd_oxidored_4_C"/>
</dbReference>
<sequence length="476" mass="51338">MKTIQQLQKNLPKNTVLTGEENTRPFECDGLSVYRQKPLAVVLPENIAQIKQVLKICKANNTPVVTRGAGTGLAGGAMPLEKSVVLGLSKLNKVKSIDASKRLAVVEPGVRNIAISEAVAEFGLYYAPDPSSQIACTIGGNVAENSGGVHCLKYGLTVHNIEALKILTIDGEELNLSRDDEGLGLLALMNGSEGLLGVVTEITVKLTPTPELARVVMAAYDSVRDCANAVADIIKAGVIPAGLEMMDSFAIEAAEGFANVGYPLDAQALLLCELDGTTEQVQAELDSVLKVLSGASSLRVSESEEERLDLWKGRKSAFPAVGRLSPDYYCMDGTIPRRHLADMLEKINELSQKYQLRVANVFHAGDGNLHPLILYDANVKGELERTEEFGTEILKLSVDMGGTITGEHGVGVEKLDAMCHQFNPKELAIFHKIKAAFDPKSLLNPGKAIPELHRCAELGAMHVHHGKLPHPELERF</sequence>
<dbReference type="GO" id="GO:0016491">
    <property type="term" value="F:oxidoreductase activity"/>
    <property type="evidence" value="ECO:0007669"/>
    <property type="project" value="UniProtKB-KW"/>
</dbReference>
<dbReference type="PANTHER" id="PTHR42934:SF1">
    <property type="entry name" value="GLYCOLATE OXIDASE SUBUNIT GLCD"/>
    <property type="match status" value="1"/>
</dbReference>
<dbReference type="AlphaFoldDB" id="A0AAU6PI01"/>
<dbReference type="EMBL" id="CP138327">
    <property type="protein sequence ID" value="WXU00623.1"/>
    <property type="molecule type" value="Genomic_DNA"/>
</dbReference>
<dbReference type="Gene3D" id="3.30.465.10">
    <property type="match status" value="1"/>
</dbReference>
<keyword evidence="4 6" id="KW-0560">Oxidoreductase</keyword>
<keyword evidence="2" id="KW-0285">Flavoprotein</keyword>
<evidence type="ECO:0000256" key="1">
    <source>
        <dbReference type="ARBA" id="ARBA00001974"/>
    </source>
</evidence>
<name>A0AAU6PI01_9GAMM</name>
<dbReference type="InterPro" id="IPR016169">
    <property type="entry name" value="FAD-bd_PCMH_sub2"/>
</dbReference>
<dbReference type="InterPro" id="IPR051914">
    <property type="entry name" value="FAD-linked_OxidoTrans_Type4"/>
</dbReference>
<dbReference type="PROSITE" id="PS51387">
    <property type="entry name" value="FAD_PCMH"/>
    <property type="match status" value="1"/>
</dbReference>
<proteinExistence type="predicted"/>
<evidence type="ECO:0000313" key="6">
    <source>
        <dbReference type="EMBL" id="WXU00623.1"/>
    </source>
</evidence>
<evidence type="ECO:0000256" key="4">
    <source>
        <dbReference type="ARBA" id="ARBA00023002"/>
    </source>
</evidence>
<dbReference type="EC" id="1.-.-.-" evidence="6"/>
<reference evidence="6" key="1">
    <citation type="submission" date="2023-10" db="EMBL/GenBank/DDBJ databases">
        <title>The first scallop-associated chemosynthetic bacterial symbiont.</title>
        <authorList>
            <person name="Lin Y.-T."/>
            <person name="Sun J."/>
            <person name="Ip J.C.-H."/>
            <person name="He X."/>
            <person name="Gao Z.-M."/>
            <person name="Perez M."/>
            <person name="Xu T."/>
            <person name="Qian P.-Y."/>
            <person name="Qiu J.-W."/>
        </authorList>
    </citation>
    <scope>NUCLEOTIDE SEQUENCE</scope>
    <source>
        <strain evidence="6">Gill1</strain>
    </source>
</reference>
<dbReference type="Pfam" id="PF01565">
    <property type="entry name" value="FAD_binding_4"/>
    <property type="match status" value="1"/>
</dbReference>
<dbReference type="InterPro" id="IPR006094">
    <property type="entry name" value="Oxid_FAD_bind_N"/>
</dbReference>
<dbReference type="SUPFAM" id="SSF55103">
    <property type="entry name" value="FAD-linked oxidases, C-terminal domain"/>
    <property type="match status" value="1"/>
</dbReference>
<dbReference type="InterPro" id="IPR016166">
    <property type="entry name" value="FAD-bd_PCMH"/>
</dbReference>
<protein>
    <submittedName>
        <fullName evidence="6">FAD-linked oxidoreductase</fullName>
        <ecNumber evidence="6">1.-.-.-</ecNumber>
    </submittedName>
</protein>
<evidence type="ECO:0000259" key="5">
    <source>
        <dbReference type="PROSITE" id="PS51387"/>
    </source>
</evidence>
<keyword evidence="3" id="KW-0274">FAD</keyword>
<gene>
    <name evidence="6" type="ORF">Ctma_1349</name>
</gene>
<dbReference type="PANTHER" id="PTHR42934">
    <property type="entry name" value="GLYCOLATE OXIDASE SUBUNIT GLCD"/>
    <property type="match status" value="1"/>
</dbReference>
<dbReference type="Pfam" id="PF02913">
    <property type="entry name" value="FAD-oxidase_C"/>
    <property type="match status" value="1"/>
</dbReference>
<dbReference type="GO" id="GO:0071949">
    <property type="term" value="F:FAD binding"/>
    <property type="evidence" value="ECO:0007669"/>
    <property type="project" value="InterPro"/>
</dbReference>
<dbReference type="InterPro" id="IPR016171">
    <property type="entry name" value="Vanillyl_alc_oxidase_C-sub2"/>
</dbReference>
<dbReference type="Gene3D" id="3.30.70.2740">
    <property type="match status" value="1"/>
</dbReference>
<dbReference type="SUPFAM" id="SSF56176">
    <property type="entry name" value="FAD-binding/transporter-associated domain-like"/>
    <property type="match status" value="1"/>
</dbReference>
<feature type="domain" description="FAD-binding PCMH-type" evidence="5">
    <location>
        <begin position="34"/>
        <end position="209"/>
    </location>
</feature>
<accession>A0AAU6PI01</accession>
<dbReference type="Gene3D" id="1.10.45.10">
    <property type="entry name" value="Vanillyl-alcohol Oxidase, Chain A, domain 4"/>
    <property type="match status" value="1"/>
</dbReference>
<dbReference type="InterPro" id="IPR036318">
    <property type="entry name" value="FAD-bd_PCMH-like_sf"/>
</dbReference>
<organism evidence="6">
    <name type="scientific">Catillopecten margaritatus gill symbiont</name>
    <dbReference type="NCBI Taxonomy" id="3083288"/>
    <lineage>
        <taxon>Bacteria</taxon>
        <taxon>Pseudomonadati</taxon>
        <taxon>Pseudomonadota</taxon>
        <taxon>Gammaproteobacteria</taxon>
        <taxon>sulfur-oxidizing symbionts</taxon>
    </lineage>
</organism>
<comment type="cofactor">
    <cofactor evidence="1">
        <name>FAD</name>
        <dbReference type="ChEBI" id="CHEBI:57692"/>
    </cofactor>
</comment>